<feature type="domain" description="Dienelactone hydrolase" evidence="1">
    <location>
        <begin position="27"/>
        <end position="133"/>
    </location>
</feature>
<evidence type="ECO:0000313" key="3">
    <source>
        <dbReference type="Proteomes" id="UP000076796"/>
    </source>
</evidence>
<evidence type="ECO:0000259" key="1">
    <source>
        <dbReference type="Pfam" id="PF01738"/>
    </source>
</evidence>
<organism evidence="2 3">
    <name type="scientific">Paenibacillus glucanolyticus</name>
    <dbReference type="NCBI Taxonomy" id="59843"/>
    <lineage>
        <taxon>Bacteria</taxon>
        <taxon>Bacillati</taxon>
        <taxon>Bacillota</taxon>
        <taxon>Bacilli</taxon>
        <taxon>Bacillales</taxon>
        <taxon>Paenibacillaceae</taxon>
        <taxon>Paenibacillus</taxon>
    </lineage>
</organism>
<proteinExistence type="predicted"/>
<dbReference type="InterPro" id="IPR051411">
    <property type="entry name" value="Polyketide_trans_af380"/>
</dbReference>
<dbReference type="Gene3D" id="1.10.10.800">
    <property type="match status" value="1"/>
</dbReference>
<dbReference type="EMBL" id="LWMH01000003">
    <property type="protein sequence ID" value="KZS43298.1"/>
    <property type="molecule type" value="Genomic_DNA"/>
</dbReference>
<dbReference type="GeneID" id="97555403"/>
<dbReference type="InterPro" id="IPR002925">
    <property type="entry name" value="Dienelactn_hydro"/>
</dbReference>
<dbReference type="Proteomes" id="UP000076796">
    <property type="component" value="Unassembled WGS sequence"/>
</dbReference>
<dbReference type="AlphaFoldDB" id="A0A163DKZ0"/>
<reference evidence="2" key="1">
    <citation type="journal article" date="2016" name="Genome Announc.">
        <title>Draft genomes of two strains of Paenibacillus glucanolyticus with capability to degrade lignocellulose.</title>
        <authorList>
            <person name="Mathews S.L."/>
            <person name="Pawlak J."/>
            <person name="Grunden A.M."/>
        </authorList>
    </citation>
    <scope>NUCLEOTIDE SEQUENCE [LARGE SCALE GENOMIC DNA]</scope>
    <source>
        <strain evidence="2">SLM1</strain>
    </source>
</reference>
<dbReference type="Pfam" id="PF01738">
    <property type="entry name" value="DLH"/>
    <property type="match status" value="1"/>
</dbReference>
<sequence length="303" mass="33134">MQKNVKFKNNQLLLAGNLYVPAGFDETKKYPAIVVSHPGGGVKEQTAGLYANKLSESGFITLAFDASYQGESEGTPRYLEDPYARTEDVRAAVDYLTTLSYVDTRKIGALGVCAGGGYTVAAAQTERRIKAVATVSMVDIGSLFSEGIARAVPVEDQIKLLEQVSGQRTAEANGSETLHGPYVPQELEEGMTGTMAEGHEYYVTARGCHENAPNRFVFTSFDKIFTFSAFSHIDKFLTQPFLAIAGSDADTRYFSEEAVQDAASRDKELFIMDGATHVALYDQPEYVGPAVEKLEKFFTDHLK</sequence>
<dbReference type="PANTHER" id="PTHR47751:SF1">
    <property type="entry name" value="SUPERFAMILY HYDROLASE, PUTATIVE (AFU_ORTHOLOGUE AFUA_2G16580)-RELATED"/>
    <property type="match status" value="1"/>
</dbReference>
<dbReference type="SUPFAM" id="SSF53474">
    <property type="entry name" value="alpha/beta-Hydrolases"/>
    <property type="match status" value="1"/>
</dbReference>
<protein>
    <recommendedName>
        <fullName evidence="1">Dienelactone hydrolase domain-containing protein</fullName>
    </recommendedName>
</protein>
<gene>
    <name evidence="2" type="ORF">AWU65_01370</name>
</gene>
<name>A0A163DKZ0_9BACL</name>
<comment type="caution">
    <text evidence="2">The sequence shown here is derived from an EMBL/GenBank/DDBJ whole genome shotgun (WGS) entry which is preliminary data.</text>
</comment>
<accession>A0A163DKZ0</accession>
<evidence type="ECO:0000313" key="2">
    <source>
        <dbReference type="EMBL" id="KZS43298.1"/>
    </source>
</evidence>
<keyword evidence="3" id="KW-1185">Reference proteome</keyword>
<dbReference type="Gene3D" id="3.40.50.1820">
    <property type="entry name" value="alpha/beta hydrolase"/>
    <property type="match status" value="1"/>
</dbReference>
<dbReference type="PANTHER" id="PTHR47751">
    <property type="entry name" value="SUPERFAMILY HYDROLASE, PUTATIVE (AFU_ORTHOLOGUE AFUA_2G16580)-RELATED"/>
    <property type="match status" value="1"/>
</dbReference>
<dbReference type="OrthoDB" id="9805123at2"/>
<dbReference type="InterPro" id="IPR029058">
    <property type="entry name" value="AB_hydrolase_fold"/>
</dbReference>
<dbReference type="RefSeq" id="WP_063480718.1">
    <property type="nucleotide sequence ID" value="NZ_CP147845.1"/>
</dbReference>
<dbReference type="GO" id="GO:0016787">
    <property type="term" value="F:hydrolase activity"/>
    <property type="evidence" value="ECO:0007669"/>
    <property type="project" value="InterPro"/>
</dbReference>